<evidence type="ECO:0000256" key="1">
    <source>
        <dbReference type="SAM" id="Phobius"/>
    </source>
</evidence>
<feature type="transmembrane region" description="Helical" evidence="1">
    <location>
        <begin position="163"/>
        <end position="180"/>
    </location>
</feature>
<dbReference type="Pfam" id="PF00487">
    <property type="entry name" value="FA_desaturase"/>
    <property type="match status" value="1"/>
</dbReference>
<dbReference type="CDD" id="cd01060">
    <property type="entry name" value="Membrane-FADS-like"/>
    <property type="match status" value="1"/>
</dbReference>
<keyword evidence="1" id="KW-0472">Membrane</keyword>
<feature type="transmembrane region" description="Helical" evidence="1">
    <location>
        <begin position="186"/>
        <end position="202"/>
    </location>
</feature>
<keyword evidence="4" id="KW-1185">Reference proteome</keyword>
<dbReference type="PANTHER" id="PTHR12879">
    <property type="entry name" value="SPHINGOLIPID DELTA 4 DESATURASE/C-4 HYDROXYLASE PROTEIN DES2"/>
    <property type="match status" value="1"/>
</dbReference>
<feature type="transmembrane region" description="Helical" evidence="1">
    <location>
        <begin position="12"/>
        <end position="32"/>
    </location>
</feature>
<sequence>MKPVFRYEDGVWPNVAAIAFTVIGWPVGIALLGQASGWLNALGVLLVAQTLVWSAYFIHEFAHHAIFRTGPANERWGALMSWINGSCFASFTDLRRKHMRHHVERADVITFDAQAFLRAHPLIRRTVLALEWAYIPAVEFVMRGYVIALPFISEKKRAARGRVVAIAIVRIAAFALLGWWSLKALFLYALAYLIFVTVLRFADCFQHTYDAYPILDDTPIPKDKVRDRVYEQANTFSDVVSLDAKWFNLVWLNFGFHNAHHERPTAPWYRLPAFHRELYPDDYAQVITVRELLRSFHINRVKRVLAANYGVVQPAGTPGRADGFLGAVGVSFLTAV</sequence>
<protein>
    <submittedName>
        <fullName evidence="3">Fatty acid desaturase</fullName>
    </submittedName>
</protein>
<evidence type="ECO:0000313" key="3">
    <source>
        <dbReference type="EMBL" id="MDR7093856.1"/>
    </source>
</evidence>
<dbReference type="RefSeq" id="WP_204732280.1">
    <property type="nucleotide sequence ID" value="NZ_JAVDWE010000003.1"/>
</dbReference>
<dbReference type="Proteomes" id="UP001265550">
    <property type="component" value="Unassembled WGS sequence"/>
</dbReference>
<proteinExistence type="predicted"/>
<reference evidence="3 4" key="1">
    <citation type="submission" date="2023-07" db="EMBL/GenBank/DDBJ databases">
        <title>Sorghum-associated microbial communities from plants grown in Nebraska, USA.</title>
        <authorList>
            <person name="Schachtman D."/>
        </authorList>
    </citation>
    <scope>NUCLEOTIDE SEQUENCE [LARGE SCALE GENOMIC DNA]</scope>
    <source>
        <strain evidence="3 4">BE240</strain>
    </source>
</reference>
<dbReference type="PANTHER" id="PTHR12879:SF8">
    <property type="entry name" value="SPHINGOLIPID DELTA(4)-DESATURASE DES1"/>
    <property type="match status" value="1"/>
</dbReference>
<evidence type="ECO:0000259" key="2">
    <source>
        <dbReference type="Pfam" id="PF00487"/>
    </source>
</evidence>
<evidence type="ECO:0000313" key="4">
    <source>
        <dbReference type="Proteomes" id="UP001265550"/>
    </source>
</evidence>
<comment type="caution">
    <text evidence="3">The sequence shown here is derived from an EMBL/GenBank/DDBJ whole genome shotgun (WGS) entry which is preliminary data.</text>
</comment>
<dbReference type="EMBL" id="JAVDWE010000003">
    <property type="protein sequence ID" value="MDR7093856.1"/>
    <property type="molecule type" value="Genomic_DNA"/>
</dbReference>
<name>A0ABU1V8R5_9BURK</name>
<accession>A0ABU1V8R5</accession>
<feature type="transmembrane region" description="Helical" evidence="1">
    <location>
        <begin position="38"/>
        <end position="58"/>
    </location>
</feature>
<organism evidence="3 4">
    <name type="scientific">Hydrogenophaga laconesensis</name>
    <dbReference type="NCBI Taxonomy" id="1805971"/>
    <lineage>
        <taxon>Bacteria</taxon>
        <taxon>Pseudomonadati</taxon>
        <taxon>Pseudomonadota</taxon>
        <taxon>Betaproteobacteria</taxon>
        <taxon>Burkholderiales</taxon>
        <taxon>Comamonadaceae</taxon>
        <taxon>Hydrogenophaga</taxon>
    </lineage>
</organism>
<keyword evidence="1" id="KW-1133">Transmembrane helix</keyword>
<gene>
    <name evidence="3" type="ORF">J2X09_001588</name>
</gene>
<dbReference type="InterPro" id="IPR005804">
    <property type="entry name" value="FA_desaturase_dom"/>
</dbReference>
<keyword evidence="1" id="KW-0812">Transmembrane</keyword>
<feature type="domain" description="Fatty acid desaturase" evidence="2">
    <location>
        <begin position="36"/>
        <end position="290"/>
    </location>
</feature>